<dbReference type="InterPro" id="IPR050770">
    <property type="entry name" value="Intradiol_RC_Dioxygenase"/>
</dbReference>
<dbReference type="Pfam" id="PF00775">
    <property type="entry name" value="Dioxygenase_C"/>
    <property type="match status" value="1"/>
</dbReference>
<dbReference type="InterPro" id="IPR015889">
    <property type="entry name" value="Intradiol_dOase_core"/>
</dbReference>
<comment type="caution">
    <text evidence="9">The sequence shown here is derived from an EMBL/GenBank/DDBJ whole genome shotgun (WGS) entry which is preliminary data.</text>
</comment>
<dbReference type="GO" id="GO:0009712">
    <property type="term" value="P:catechol-containing compound metabolic process"/>
    <property type="evidence" value="ECO:0007669"/>
    <property type="project" value="InterPro"/>
</dbReference>
<evidence type="ECO:0000259" key="7">
    <source>
        <dbReference type="Pfam" id="PF00775"/>
    </source>
</evidence>
<dbReference type="EMBL" id="JAPEVG010000280">
    <property type="protein sequence ID" value="KAJ8469664.1"/>
    <property type="molecule type" value="Genomic_DNA"/>
</dbReference>
<dbReference type="Proteomes" id="UP001215151">
    <property type="component" value="Unassembled WGS sequence"/>
</dbReference>
<dbReference type="Gene3D" id="2.60.130.10">
    <property type="entry name" value="Aromatic compound dioxygenase"/>
    <property type="match status" value="1"/>
</dbReference>
<dbReference type="InterPro" id="IPR007535">
    <property type="entry name" value="Catechol_dOase_N"/>
</dbReference>
<sequence length="330" mass="36493">MGEPEGKAVSNGLPPLPFQLPYPDSPDVITSNLLKIAELTPNDRKRFLAKNLITHLHQFVRETSLTTKEWEEAIQFLTAVGQTCTPLRQEFILLSDVLGVSALVDALNNPPVQGGTESSVLGPFFTEDSPDLENGDSIASDGKGEYMYVEGRVLSTDGTPIPNATIETWETDGHGFYDTQYSNREKPECRGRLHSDKDGRFGYRAVVPVAYPIPGDGPVGDLLLGMGRHNMRPNHLHLMIEAPGYTKLVTAFYPEGDEWLESDAVFGVKKSLVVKLQEVNDEAEARKRGFPKGNSFKLLQRDIILVPEEKSREVFERNAREAAKNALATA</sequence>
<evidence type="ECO:0000256" key="1">
    <source>
        <dbReference type="ARBA" id="ARBA00001965"/>
    </source>
</evidence>
<dbReference type="AlphaFoldDB" id="A0AAD7TMH2"/>
<comment type="cofactor">
    <cofactor evidence="1">
        <name>Fe(3+)</name>
        <dbReference type="ChEBI" id="CHEBI:29034"/>
    </cofactor>
</comment>
<dbReference type="PANTHER" id="PTHR33711">
    <property type="entry name" value="DIOXYGENASE, PUTATIVE (AFU_ORTHOLOGUE AFUA_2G02910)-RELATED"/>
    <property type="match status" value="1"/>
</dbReference>
<name>A0AAD7TMH2_9APHY</name>
<accession>A0AAD7TMH2</accession>
<evidence type="ECO:0000256" key="5">
    <source>
        <dbReference type="ARBA" id="ARBA00023002"/>
    </source>
</evidence>
<evidence type="ECO:0000313" key="9">
    <source>
        <dbReference type="EMBL" id="KAJ8469664.1"/>
    </source>
</evidence>
<evidence type="ECO:0000256" key="3">
    <source>
        <dbReference type="ARBA" id="ARBA00022723"/>
    </source>
</evidence>
<comment type="similarity">
    <text evidence="2">Belongs to the intradiol ring-cleavage dioxygenase family.</text>
</comment>
<dbReference type="GO" id="GO:0018576">
    <property type="term" value="F:catechol 1,2-dioxygenase activity"/>
    <property type="evidence" value="ECO:0007669"/>
    <property type="project" value="InterPro"/>
</dbReference>
<protein>
    <recommendedName>
        <fullName evidence="11">Aromatic compound dioxygenase</fullName>
    </recommendedName>
</protein>
<proteinExistence type="inferred from homology"/>
<keyword evidence="4" id="KW-0223">Dioxygenase</keyword>
<dbReference type="SUPFAM" id="SSF49482">
    <property type="entry name" value="Aromatic compound dioxygenase"/>
    <property type="match status" value="1"/>
</dbReference>
<keyword evidence="5" id="KW-0560">Oxidoreductase</keyword>
<evidence type="ECO:0000256" key="4">
    <source>
        <dbReference type="ARBA" id="ARBA00022964"/>
    </source>
</evidence>
<evidence type="ECO:0008006" key="11">
    <source>
        <dbReference type="Google" id="ProtNLM"/>
    </source>
</evidence>
<feature type="domain" description="Catechol dioxygenase N-terminal" evidence="8">
    <location>
        <begin position="42"/>
        <end position="114"/>
    </location>
</feature>
<dbReference type="Pfam" id="PF04444">
    <property type="entry name" value="Dioxygenase_N"/>
    <property type="match status" value="1"/>
</dbReference>
<evidence type="ECO:0000256" key="2">
    <source>
        <dbReference type="ARBA" id="ARBA00007825"/>
    </source>
</evidence>
<gene>
    <name evidence="9" type="ORF">ONZ51_g8843</name>
</gene>
<keyword evidence="10" id="KW-1185">Reference proteome</keyword>
<feature type="domain" description="Intradiol ring-cleavage dioxygenases" evidence="7">
    <location>
        <begin position="122"/>
        <end position="284"/>
    </location>
</feature>
<evidence type="ECO:0000256" key="6">
    <source>
        <dbReference type="ARBA" id="ARBA00023004"/>
    </source>
</evidence>
<dbReference type="PANTHER" id="PTHR33711:SF7">
    <property type="entry name" value="INTRADIOL RING-CLEAVAGE DIOXYGENASES DOMAIN-CONTAINING PROTEIN-RELATED"/>
    <property type="match status" value="1"/>
</dbReference>
<evidence type="ECO:0000313" key="10">
    <source>
        <dbReference type="Proteomes" id="UP001215151"/>
    </source>
</evidence>
<organism evidence="9 10">
    <name type="scientific">Trametes cubensis</name>
    <dbReference type="NCBI Taxonomy" id="1111947"/>
    <lineage>
        <taxon>Eukaryota</taxon>
        <taxon>Fungi</taxon>
        <taxon>Dikarya</taxon>
        <taxon>Basidiomycota</taxon>
        <taxon>Agaricomycotina</taxon>
        <taxon>Agaricomycetes</taxon>
        <taxon>Polyporales</taxon>
        <taxon>Polyporaceae</taxon>
        <taxon>Trametes</taxon>
    </lineage>
</organism>
<dbReference type="InterPro" id="IPR000627">
    <property type="entry name" value="Intradiol_dOase_C"/>
</dbReference>
<reference evidence="9" key="1">
    <citation type="submission" date="2022-11" db="EMBL/GenBank/DDBJ databases">
        <title>Genome Sequence of Cubamyces cubensis.</title>
        <authorList>
            <person name="Buettner E."/>
        </authorList>
    </citation>
    <scope>NUCLEOTIDE SEQUENCE</scope>
    <source>
        <strain evidence="9">MPL-01</strain>
    </source>
</reference>
<keyword evidence="3" id="KW-0479">Metal-binding</keyword>
<dbReference type="GO" id="GO:0008199">
    <property type="term" value="F:ferric iron binding"/>
    <property type="evidence" value="ECO:0007669"/>
    <property type="project" value="InterPro"/>
</dbReference>
<keyword evidence="6" id="KW-0408">Iron</keyword>
<evidence type="ECO:0000259" key="8">
    <source>
        <dbReference type="Pfam" id="PF04444"/>
    </source>
</evidence>